<organism evidence="2">
    <name type="scientific">Cladocopium goreaui</name>
    <dbReference type="NCBI Taxonomy" id="2562237"/>
    <lineage>
        <taxon>Eukaryota</taxon>
        <taxon>Sar</taxon>
        <taxon>Alveolata</taxon>
        <taxon>Dinophyceae</taxon>
        <taxon>Suessiales</taxon>
        <taxon>Symbiodiniaceae</taxon>
        <taxon>Cladocopium</taxon>
    </lineage>
</organism>
<evidence type="ECO:0000313" key="5">
    <source>
        <dbReference type="Proteomes" id="UP001152797"/>
    </source>
</evidence>
<evidence type="ECO:0000313" key="3">
    <source>
        <dbReference type="EMBL" id="CAL1164487.1"/>
    </source>
</evidence>
<dbReference type="OrthoDB" id="641149at2759"/>
<feature type="compositionally biased region" description="Basic and acidic residues" evidence="1">
    <location>
        <begin position="444"/>
        <end position="453"/>
    </location>
</feature>
<comment type="caution">
    <text evidence="2">The sequence shown here is derived from an EMBL/GenBank/DDBJ whole genome shotgun (WGS) entry which is preliminary data.</text>
</comment>
<feature type="compositionally biased region" description="Basic and acidic residues" evidence="1">
    <location>
        <begin position="92"/>
        <end position="106"/>
    </location>
</feature>
<gene>
    <name evidence="2" type="ORF">C1SCF055_LOCUS36308</name>
</gene>
<feature type="compositionally biased region" description="Basic and acidic residues" evidence="1">
    <location>
        <begin position="314"/>
        <end position="328"/>
    </location>
</feature>
<evidence type="ECO:0000256" key="1">
    <source>
        <dbReference type="SAM" id="MobiDB-lite"/>
    </source>
</evidence>
<accession>A0A9P1GHY1</accession>
<feature type="compositionally biased region" description="Polar residues" evidence="1">
    <location>
        <begin position="484"/>
        <end position="495"/>
    </location>
</feature>
<feature type="compositionally biased region" description="Basic and acidic residues" evidence="1">
    <location>
        <begin position="501"/>
        <end position="510"/>
    </location>
</feature>
<feature type="region of interest" description="Disordered" evidence="1">
    <location>
        <begin position="61"/>
        <end position="150"/>
    </location>
</feature>
<dbReference type="InterPro" id="IPR029063">
    <property type="entry name" value="SAM-dependent_MTases_sf"/>
</dbReference>
<protein>
    <submittedName>
        <fullName evidence="4">DNA (Cytosine-5)-methyltransferase 3A (Dnmt3a) (Cysteine methyltransferase DNMT3A)</fullName>
    </submittedName>
</protein>
<reference evidence="2" key="1">
    <citation type="submission" date="2022-10" db="EMBL/GenBank/DDBJ databases">
        <authorList>
            <person name="Chen Y."/>
            <person name="Dougan E. K."/>
            <person name="Chan C."/>
            <person name="Rhodes N."/>
            <person name="Thang M."/>
        </authorList>
    </citation>
    <scope>NUCLEOTIDE SEQUENCE</scope>
</reference>
<name>A0A9P1GHY1_9DINO</name>
<evidence type="ECO:0000313" key="4">
    <source>
        <dbReference type="EMBL" id="CAL4798424.1"/>
    </source>
</evidence>
<sequence>CRQCPPHGTDSWCLACSGVESLRTELAGRWATPGLRKVAEELVISATRGVVALRELSASLESAGRSRAAPPPPPVPRGEAAGERPRSSRVCETSRERPAEVAKREQEDEEEYDEEEEEEEECEEDTVRSPSIKGVKAKSDPSRKPPESAPLLAIGRAKNGVGMLVEEGKEYNIERAVEWESLALNRGDVLEVHLPSTDCGCTGDLWSGFWVKRALIQATGEYMVVVKSLGCSDPDWAKYFSNQFNRKKGTIHLCTTTPCVVTEDYSMHVTRLRVFTTGAFARPYMGSYIKRQISKWEEEELSDEGDGVDISGDPPRRDGPDDADKEAEGPGAVDPRIRPTPKADAVPAGAPRLGERPKKERSKKPMEEKERHMLRQRLEAARAKMLDRGAGTPAGHAAEPGTYAEALAVESSSPGYSASEPWGDDLQVKEDIGPEGAPNKKKKREPETRAKDIAKKKRRRVREPNDSGKGARGADLPALEDIRGNTTKNLQSQLIQVAAENAKEKEQKDRKEKRRHQKKTPAHQLAKILALAMGKKKNNRSEASTDSQEGSKKKKKKDKKRRKKKGTDESPSPDGGSSRTTSSEKDYDDASSSSSSKHKMDPPLTRKSKRKPGSVLAMLLEHARSQLDQNAKVGVGSEETLTLSSGVRMGSYFAIVVRPQVGGAMGQARELHHLAQAIDLLKGGSLDTLGDVLAGRFMSIHQSVLDGSWSTARHLELRPLEEGSAAGPAIVLAAKKHARLAARVAPGEAWTWQSGENSRKVRRVQVDEVALASAGLQESGTGGDTVGLQLAHLKQLGHSCTTFAQLGCALAWLAIAGVNLPQFDMVTKEFMALWSDTTAKTKPSPDKKRGLVFPIKEGELQSIVQVFAGMALVECTDAAIADTWSRTAWVYVMVCALNRLAGKRARPEAGRWTLLERRAVASLDDAVQRRSNFNVAYPTSEVGWQKDMGSRRVGYGGEEQSICHELTWDQVAPALPPRAHGGCVDCLLWVCPRTREFLLHPEWLIKDDKDIELPKLPGKVHVKKGDLMKIAEELVVRNVCDWVPLNKVQKAGVISSDKKRVSGADTAVELGSIEVAHELTAEGRDFLGGVESKKADIKDTPAELLLISLFNGIGGAFRAYDLLGVEPAGRIAVELDDAANRVTTRRWPGVTLVKDVRSIDRAMVRQWSLKYLKVAEIHLWAGWPCVDLSAVKYGRKNLEGEHSSLFWEILRIKDLLAEEFGTTVVLKHVLENVASMDESAAHQISSFMEAAPYRLDPVDAVPMRTPRLIAGRFSREERIRQRAKIFLDDAALTPKTLSRYYLALRKLLPYVEKASTEDQLDTSVSRWVRRMWRDGEPLLTIGDGLSALHFYQPWTRRKLPAAWKLFSIWRRIEVPSRAPPLTWALVKAMAAYEWSRDNFEMGGLLLLAFHCMLRTGELLQGPRVNFGRVSKSCAI</sequence>
<dbReference type="EMBL" id="CAMXCT020005013">
    <property type="protein sequence ID" value="CAL1164487.1"/>
    <property type="molecule type" value="Genomic_DNA"/>
</dbReference>
<feature type="compositionally biased region" description="Basic and acidic residues" evidence="1">
    <location>
        <begin position="137"/>
        <end position="146"/>
    </location>
</feature>
<dbReference type="SUPFAM" id="SSF53335">
    <property type="entry name" value="S-adenosyl-L-methionine-dependent methyltransferases"/>
    <property type="match status" value="1"/>
</dbReference>
<dbReference type="Gene3D" id="3.40.50.150">
    <property type="entry name" value="Vaccinia Virus protein VP39"/>
    <property type="match status" value="1"/>
</dbReference>
<evidence type="ECO:0000313" key="2">
    <source>
        <dbReference type="EMBL" id="CAI4011112.1"/>
    </source>
</evidence>
<feature type="compositionally biased region" description="Basic residues" evidence="1">
    <location>
        <begin position="511"/>
        <end position="521"/>
    </location>
</feature>
<feature type="region of interest" description="Disordered" evidence="1">
    <location>
        <begin position="299"/>
        <end position="612"/>
    </location>
</feature>
<reference evidence="3" key="2">
    <citation type="submission" date="2024-04" db="EMBL/GenBank/DDBJ databases">
        <authorList>
            <person name="Chen Y."/>
            <person name="Shah S."/>
            <person name="Dougan E. K."/>
            <person name="Thang M."/>
            <person name="Chan C."/>
        </authorList>
    </citation>
    <scope>NUCLEOTIDE SEQUENCE [LARGE SCALE GENOMIC DNA]</scope>
</reference>
<feature type="compositionally biased region" description="Basic residues" evidence="1">
    <location>
        <begin position="552"/>
        <end position="565"/>
    </location>
</feature>
<keyword evidence="5" id="KW-1185">Reference proteome</keyword>
<dbReference type="EMBL" id="CAMXCT010005013">
    <property type="protein sequence ID" value="CAI4011112.1"/>
    <property type="molecule type" value="Genomic_DNA"/>
</dbReference>
<dbReference type="EMBL" id="CAMXCT030005013">
    <property type="protein sequence ID" value="CAL4798424.1"/>
    <property type="molecule type" value="Genomic_DNA"/>
</dbReference>
<dbReference type="Proteomes" id="UP001152797">
    <property type="component" value="Unassembled WGS sequence"/>
</dbReference>
<feature type="compositionally biased region" description="Acidic residues" evidence="1">
    <location>
        <begin position="107"/>
        <end position="124"/>
    </location>
</feature>
<feature type="non-terminal residue" evidence="2">
    <location>
        <position position="1435"/>
    </location>
</feature>
<proteinExistence type="predicted"/>
<feature type="compositionally biased region" description="Basic and acidic residues" evidence="1">
    <location>
        <begin position="353"/>
        <end position="387"/>
    </location>
</feature>